<dbReference type="NCBIfam" id="TIGR02937">
    <property type="entry name" value="sigma70-ECF"/>
    <property type="match status" value="1"/>
</dbReference>
<evidence type="ECO:0000256" key="3">
    <source>
        <dbReference type="ARBA" id="ARBA00023082"/>
    </source>
</evidence>
<reference evidence="7" key="2">
    <citation type="submission" date="2021-04" db="EMBL/GenBank/DDBJ databases">
        <authorList>
            <person name="Liu J."/>
        </authorList>
    </citation>
    <scope>NUCLEOTIDE SEQUENCE</scope>
    <source>
        <strain evidence="7">BAD-6</strain>
    </source>
</reference>
<dbReference type="SUPFAM" id="SSF88946">
    <property type="entry name" value="Sigma2 domain of RNA polymerase sigma factors"/>
    <property type="match status" value="1"/>
</dbReference>
<sequence>MIGDSDEKLAALFFIDPQQGYVELANKYLGFVYKIAYSKLFGTCSKEDIEEFVCDIFYEFYCNRDKINLEKGSIKALLAVFTKRRAINLFYKKTKGQESISLYDNNLQNILIDNENVEQRILEAETKTKLIAAVKALGSPDCEILIRKHYLGQTLREISIDLNMKVKTVEKRYERALKKLRYIIGGVENE</sequence>
<dbReference type="InterPro" id="IPR039425">
    <property type="entry name" value="RNA_pol_sigma-70-like"/>
</dbReference>
<reference evidence="7" key="1">
    <citation type="submission" date="2021-04" db="EMBL/GenBank/DDBJ databases">
        <title>Sinoanaerobacter chloroacetimidivorans sp. nov., an obligate anaerobic bacterium isolated from anaerobic sludge.</title>
        <authorList>
            <person name="Bao Y."/>
        </authorList>
    </citation>
    <scope>NUCLEOTIDE SEQUENCE</scope>
    <source>
        <strain evidence="7">BAD-6</strain>
    </source>
</reference>
<comment type="caution">
    <text evidence="7">The sequence shown here is derived from an EMBL/GenBank/DDBJ whole genome shotgun (WGS) entry which is preliminary data.</text>
</comment>
<keyword evidence="5" id="KW-0804">Transcription</keyword>
<dbReference type="InterPro" id="IPR013324">
    <property type="entry name" value="RNA_pol_sigma_r3/r4-like"/>
</dbReference>
<dbReference type="GO" id="GO:0003677">
    <property type="term" value="F:DNA binding"/>
    <property type="evidence" value="ECO:0007669"/>
    <property type="project" value="UniProtKB-KW"/>
</dbReference>
<dbReference type="Proteomes" id="UP000675664">
    <property type="component" value="Unassembled WGS sequence"/>
</dbReference>
<evidence type="ECO:0000259" key="6">
    <source>
        <dbReference type="Pfam" id="PF08281"/>
    </source>
</evidence>
<dbReference type="InterPro" id="IPR013325">
    <property type="entry name" value="RNA_pol_sigma_r2"/>
</dbReference>
<keyword evidence="3" id="KW-0731">Sigma factor</keyword>
<keyword evidence="4" id="KW-0238">DNA-binding</keyword>
<dbReference type="GO" id="GO:0016987">
    <property type="term" value="F:sigma factor activity"/>
    <property type="evidence" value="ECO:0007669"/>
    <property type="project" value="UniProtKB-KW"/>
</dbReference>
<organism evidence="7 8">
    <name type="scientific">Sinanaerobacter chloroacetimidivorans</name>
    <dbReference type="NCBI Taxonomy" id="2818044"/>
    <lineage>
        <taxon>Bacteria</taxon>
        <taxon>Bacillati</taxon>
        <taxon>Bacillota</taxon>
        <taxon>Clostridia</taxon>
        <taxon>Peptostreptococcales</taxon>
        <taxon>Anaerovoracaceae</taxon>
        <taxon>Sinanaerobacter</taxon>
    </lineage>
</organism>
<dbReference type="InterPro" id="IPR036388">
    <property type="entry name" value="WH-like_DNA-bd_sf"/>
</dbReference>
<dbReference type="Pfam" id="PF08281">
    <property type="entry name" value="Sigma70_r4_2"/>
    <property type="match status" value="1"/>
</dbReference>
<dbReference type="SUPFAM" id="SSF88659">
    <property type="entry name" value="Sigma3 and sigma4 domains of RNA polymerase sigma factors"/>
    <property type="match status" value="1"/>
</dbReference>
<protein>
    <submittedName>
        <fullName evidence="7">Sigma-70 family RNA polymerase sigma factor</fullName>
    </submittedName>
</protein>
<name>A0A8J7VYP7_9FIRM</name>
<proteinExistence type="inferred from homology"/>
<dbReference type="EMBL" id="JAGSND010000001">
    <property type="protein sequence ID" value="MBR0596473.1"/>
    <property type="molecule type" value="Genomic_DNA"/>
</dbReference>
<keyword evidence="8" id="KW-1185">Reference proteome</keyword>
<comment type="similarity">
    <text evidence="1">Belongs to the sigma-70 factor family. ECF subfamily.</text>
</comment>
<dbReference type="InterPro" id="IPR014284">
    <property type="entry name" value="RNA_pol_sigma-70_dom"/>
</dbReference>
<evidence type="ECO:0000256" key="5">
    <source>
        <dbReference type="ARBA" id="ARBA00023163"/>
    </source>
</evidence>
<dbReference type="Gene3D" id="1.10.10.10">
    <property type="entry name" value="Winged helix-like DNA-binding domain superfamily/Winged helix DNA-binding domain"/>
    <property type="match status" value="1"/>
</dbReference>
<accession>A0A8J7VYP7</accession>
<evidence type="ECO:0000313" key="7">
    <source>
        <dbReference type="EMBL" id="MBR0596473.1"/>
    </source>
</evidence>
<dbReference type="PANTHER" id="PTHR43133">
    <property type="entry name" value="RNA POLYMERASE ECF-TYPE SIGMA FACTO"/>
    <property type="match status" value="1"/>
</dbReference>
<dbReference type="RefSeq" id="WP_227016602.1">
    <property type="nucleotide sequence ID" value="NZ_JAGSND010000001.1"/>
</dbReference>
<dbReference type="GO" id="GO:0006352">
    <property type="term" value="P:DNA-templated transcription initiation"/>
    <property type="evidence" value="ECO:0007669"/>
    <property type="project" value="InterPro"/>
</dbReference>
<gene>
    <name evidence="7" type="ORF">KCX82_01170</name>
</gene>
<keyword evidence="2" id="KW-0805">Transcription regulation</keyword>
<feature type="domain" description="RNA polymerase sigma factor 70 region 4 type 2" evidence="6">
    <location>
        <begin position="132"/>
        <end position="180"/>
    </location>
</feature>
<evidence type="ECO:0000256" key="4">
    <source>
        <dbReference type="ARBA" id="ARBA00023125"/>
    </source>
</evidence>
<dbReference type="InterPro" id="IPR013249">
    <property type="entry name" value="RNA_pol_sigma70_r4_t2"/>
</dbReference>
<evidence type="ECO:0000256" key="1">
    <source>
        <dbReference type="ARBA" id="ARBA00010641"/>
    </source>
</evidence>
<dbReference type="PANTHER" id="PTHR43133:SF8">
    <property type="entry name" value="RNA POLYMERASE SIGMA FACTOR HI_1459-RELATED"/>
    <property type="match status" value="1"/>
</dbReference>
<evidence type="ECO:0000256" key="2">
    <source>
        <dbReference type="ARBA" id="ARBA00023015"/>
    </source>
</evidence>
<dbReference type="AlphaFoldDB" id="A0A8J7VYP7"/>
<evidence type="ECO:0000313" key="8">
    <source>
        <dbReference type="Proteomes" id="UP000675664"/>
    </source>
</evidence>
<dbReference type="Gene3D" id="1.10.1740.10">
    <property type="match status" value="1"/>
</dbReference>